<dbReference type="CDD" id="cd00144">
    <property type="entry name" value="MPP_PPP_family"/>
    <property type="match status" value="1"/>
</dbReference>
<dbReference type="GO" id="GO:0005737">
    <property type="term" value="C:cytoplasm"/>
    <property type="evidence" value="ECO:0000318"/>
    <property type="project" value="GO_Central"/>
</dbReference>
<feature type="compositionally biased region" description="Basic and acidic residues" evidence="2">
    <location>
        <begin position="378"/>
        <end position="395"/>
    </location>
</feature>
<evidence type="ECO:0000256" key="2">
    <source>
        <dbReference type="SAM" id="MobiDB-lite"/>
    </source>
</evidence>
<evidence type="ECO:0000313" key="5">
    <source>
        <dbReference type="Proteomes" id="UP000001542"/>
    </source>
</evidence>
<dbReference type="InParanoid" id="A2GBE1"/>
<protein>
    <recommendedName>
        <fullName evidence="1">Serine/threonine-protein phosphatase</fullName>
        <ecNumber evidence="1">3.1.3.16</ecNumber>
    </recommendedName>
</protein>
<dbReference type="Gene3D" id="3.60.21.10">
    <property type="match status" value="1"/>
</dbReference>
<gene>
    <name evidence="4" type="ORF">TVAG_047120</name>
</gene>
<feature type="region of interest" description="Disordered" evidence="2">
    <location>
        <begin position="376"/>
        <end position="411"/>
    </location>
</feature>
<dbReference type="Proteomes" id="UP000001542">
    <property type="component" value="Unassembled WGS sequence"/>
</dbReference>
<dbReference type="InterPro" id="IPR029052">
    <property type="entry name" value="Metallo-depent_PP-like"/>
</dbReference>
<dbReference type="FunFam" id="3.60.21.10:FF:000132">
    <property type="entry name" value="Serine/threonine-protein phosphatase"/>
    <property type="match status" value="1"/>
</dbReference>
<dbReference type="VEuPathDB" id="TrichDB:TVAG_047120"/>
<accession>A2GBE1</accession>
<dbReference type="EC" id="3.1.3.16" evidence="1"/>
<dbReference type="PRINTS" id="PR00114">
    <property type="entry name" value="STPHPHTASE"/>
</dbReference>
<dbReference type="EMBL" id="DS114909">
    <property type="protein sequence ID" value="EAX85527.1"/>
    <property type="molecule type" value="Genomic_DNA"/>
</dbReference>
<dbReference type="InterPro" id="IPR006186">
    <property type="entry name" value="Ser/Thr-sp_prot-phosphatase"/>
</dbReference>
<evidence type="ECO:0000259" key="3">
    <source>
        <dbReference type="PROSITE" id="PS00125"/>
    </source>
</evidence>
<comment type="similarity">
    <text evidence="1">Belongs to the PPP phosphatase family.</text>
</comment>
<feature type="domain" description="Serine/threonine specific protein phosphatases" evidence="3">
    <location>
        <begin position="129"/>
        <end position="134"/>
    </location>
</feature>
<dbReference type="PANTHER" id="PTHR11668:SF509">
    <property type="entry name" value="SERINE_THREONINE-PROTEIN PHOSPHATASE"/>
    <property type="match status" value="1"/>
</dbReference>
<dbReference type="SUPFAM" id="SSF56300">
    <property type="entry name" value="Metallo-dependent phosphatases"/>
    <property type="match status" value="1"/>
</dbReference>
<evidence type="ECO:0000256" key="1">
    <source>
        <dbReference type="RuleBase" id="RU004273"/>
    </source>
</evidence>
<dbReference type="STRING" id="5722.A2GBE1"/>
<dbReference type="InterPro" id="IPR004843">
    <property type="entry name" value="Calcineurin-like_PHP"/>
</dbReference>
<keyword evidence="1" id="KW-0378">Hydrolase</keyword>
<dbReference type="PANTHER" id="PTHR11668">
    <property type="entry name" value="SERINE/THREONINE PROTEIN PHOSPHATASE"/>
    <property type="match status" value="1"/>
</dbReference>
<dbReference type="GO" id="GO:0004722">
    <property type="term" value="F:protein serine/threonine phosphatase activity"/>
    <property type="evidence" value="ECO:0000318"/>
    <property type="project" value="GO_Central"/>
</dbReference>
<dbReference type="PROSITE" id="PS00125">
    <property type="entry name" value="SER_THR_PHOSPHATASE"/>
    <property type="match status" value="1"/>
</dbReference>
<comment type="catalytic activity">
    <reaction evidence="1">
        <text>O-phospho-L-threonyl-[protein] + H2O = L-threonyl-[protein] + phosphate</text>
        <dbReference type="Rhea" id="RHEA:47004"/>
        <dbReference type="Rhea" id="RHEA-COMP:11060"/>
        <dbReference type="Rhea" id="RHEA-COMP:11605"/>
        <dbReference type="ChEBI" id="CHEBI:15377"/>
        <dbReference type="ChEBI" id="CHEBI:30013"/>
        <dbReference type="ChEBI" id="CHEBI:43474"/>
        <dbReference type="ChEBI" id="CHEBI:61977"/>
        <dbReference type="EC" id="3.1.3.16"/>
    </reaction>
</comment>
<keyword evidence="5" id="KW-1185">Reference proteome</keyword>
<organism evidence="4 5">
    <name type="scientific">Trichomonas vaginalis (strain ATCC PRA-98 / G3)</name>
    <dbReference type="NCBI Taxonomy" id="412133"/>
    <lineage>
        <taxon>Eukaryota</taxon>
        <taxon>Metamonada</taxon>
        <taxon>Parabasalia</taxon>
        <taxon>Trichomonadida</taxon>
        <taxon>Trichomonadidae</taxon>
        <taxon>Trichomonas</taxon>
    </lineage>
</organism>
<dbReference type="eggNOG" id="KOG0374">
    <property type="taxonomic scope" value="Eukaryota"/>
</dbReference>
<reference evidence="4" key="1">
    <citation type="submission" date="2006-10" db="EMBL/GenBank/DDBJ databases">
        <authorList>
            <person name="Amadeo P."/>
            <person name="Zhao Q."/>
            <person name="Wortman J."/>
            <person name="Fraser-Liggett C."/>
            <person name="Carlton J."/>
        </authorList>
    </citation>
    <scope>NUCLEOTIDE SEQUENCE</scope>
    <source>
        <strain evidence="4">G3</strain>
    </source>
</reference>
<feature type="compositionally biased region" description="Basic residues" evidence="2">
    <location>
        <begin position="401"/>
        <end position="411"/>
    </location>
</feature>
<dbReference type="Pfam" id="PF00149">
    <property type="entry name" value="Metallophos"/>
    <property type="match status" value="1"/>
</dbReference>
<dbReference type="VEuPathDB" id="TrichDB:TVAGG3_1058370"/>
<dbReference type="SMART" id="SM00156">
    <property type="entry name" value="PP2Ac"/>
    <property type="match status" value="1"/>
</dbReference>
<dbReference type="GO" id="GO:0005634">
    <property type="term" value="C:nucleus"/>
    <property type="evidence" value="ECO:0000318"/>
    <property type="project" value="GO_Central"/>
</dbReference>
<reference evidence="4" key="2">
    <citation type="journal article" date="2007" name="Science">
        <title>Draft genome sequence of the sexually transmitted pathogen Trichomonas vaginalis.</title>
        <authorList>
            <person name="Carlton J.M."/>
            <person name="Hirt R.P."/>
            <person name="Silva J.C."/>
            <person name="Delcher A.L."/>
            <person name="Schatz M."/>
            <person name="Zhao Q."/>
            <person name="Wortman J.R."/>
            <person name="Bidwell S.L."/>
            <person name="Alsmark U.C.M."/>
            <person name="Besteiro S."/>
            <person name="Sicheritz-Ponten T."/>
            <person name="Noel C.J."/>
            <person name="Dacks J.B."/>
            <person name="Foster P.G."/>
            <person name="Simillion C."/>
            <person name="Van de Peer Y."/>
            <person name="Miranda-Saavedra D."/>
            <person name="Barton G.J."/>
            <person name="Westrop G.D."/>
            <person name="Mueller S."/>
            <person name="Dessi D."/>
            <person name="Fiori P.L."/>
            <person name="Ren Q."/>
            <person name="Paulsen I."/>
            <person name="Zhang H."/>
            <person name="Bastida-Corcuera F.D."/>
            <person name="Simoes-Barbosa A."/>
            <person name="Brown M.T."/>
            <person name="Hayes R.D."/>
            <person name="Mukherjee M."/>
            <person name="Okumura C.Y."/>
            <person name="Schneider R."/>
            <person name="Smith A.J."/>
            <person name="Vanacova S."/>
            <person name="Villalvazo M."/>
            <person name="Haas B.J."/>
            <person name="Pertea M."/>
            <person name="Feldblyum T.V."/>
            <person name="Utterback T.R."/>
            <person name="Shu C.L."/>
            <person name="Osoegawa K."/>
            <person name="de Jong P.J."/>
            <person name="Hrdy I."/>
            <person name="Horvathova L."/>
            <person name="Zubacova Z."/>
            <person name="Dolezal P."/>
            <person name="Malik S.B."/>
            <person name="Logsdon J.M. Jr."/>
            <person name="Henze K."/>
            <person name="Gupta A."/>
            <person name="Wang C.C."/>
            <person name="Dunne R.L."/>
            <person name="Upcroft J.A."/>
            <person name="Upcroft P."/>
            <person name="White O."/>
            <person name="Salzberg S.L."/>
            <person name="Tang P."/>
            <person name="Chiu C.-H."/>
            <person name="Lee Y.-S."/>
            <person name="Embley T.M."/>
            <person name="Coombs G.H."/>
            <person name="Mottram J.C."/>
            <person name="Tachezy J."/>
            <person name="Fraser-Liggett C.M."/>
            <person name="Johnson P.J."/>
        </authorList>
    </citation>
    <scope>NUCLEOTIDE SEQUENCE [LARGE SCALE GENOMIC DNA]</scope>
    <source>
        <strain evidence="4">G3</strain>
    </source>
</reference>
<name>A2GBE1_TRIV3</name>
<dbReference type="AlphaFoldDB" id="A2GBE1"/>
<dbReference type="KEGG" id="tva:4743168"/>
<evidence type="ECO:0000313" key="4">
    <source>
        <dbReference type="EMBL" id="EAX85527.1"/>
    </source>
</evidence>
<proteinExistence type="inferred from homology"/>
<sequence length="411" mass="46814">MDIQKALYRTILDNYMNIMNTDLELYTSKAKILKLPMIPPNVLIQLTRNVTDLFKKEPNIVTAPPNTVVVGDIHGHIMDLFRILKKFHLPSPHSYVFLGDYVDRGEFSTETITLIYILKVLYPTRVFLIRGNHEFPEMCDYGGFAYEAHCTYGTDDISSAFNESFFYMPLAAIIDNYAFCIHGGLGADFKMISQLEQLRRPIFETGNPIINDALWSDPTDETDTLETSPRGLGYLFGQVITYDFIRHNKIDIIIRGHQCVDGGIEKLHENKIFTVFSASKYCGENNNKAGALLVKMRAVEEFTFPPFPYLRRVEASFVPISQKKAVEAPVCSKKTMKGISPMMSTPNLPSMMSTPTLPTIKQQPSRYMALFEQSIKCSSKDKDTPRRPNAVHEPENCPPKSKSRRRYSYNL</sequence>
<dbReference type="InterPro" id="IPR050341">
    <property type="entry name" value="PP1_catalytic_subunit"/>
</dbReference>
<dbReference type="SMR" id="A2GBE1"/>
<dbReference type="RefSeq" id="XP_001298457.1">
    <property type="nucleotide sequence ID" value="XM_001298456.1"/>
</dbReference>